<keyword evidence="1" id="KW-1133">Transmembrane helix</keyword>
<gene>
    <name evidence="2" type="ORF">VCHENC02_2072</name>
</gene>
<dbReference type="Proteomes" id="UP000008367">
    <property type="component" value="Unassembled WGS sequence"/>
</dbReference>
<evidence type="ECO:0000313" key="2">
    <source>
        <dbReference type="EMBL" id="EKM32363.1"/>
    </source>
</evidence>
<name>A0A454D117_VIBHA</name>
<reference evidence="2 3" key="1">
    <citation type="submission" date="2012-10" db="EMBL/GenBank/DDBJ databases">
        <title>Genome sequence of Vibrio Cholerae HENC-02.</title>
        <authorList>
            <person name="Eppinger M."/>
            <person name="Hasan N.A."/>
            <person name="Sengamalay N."/>
            <person name="Hine E."/>
            <person name="Su Q."/>
            <person name="Daugherty S.C."/>
            <person name="Young S."/>
            <person name="Sadzewicz L."/>
            <person name="Tallon L."/>
            <person name="Cebula T.A."/>
            <person name="Ravel J."/>
            <person name="Colwell R.R."/>
        </authorList>
    </citation>
    <scope>NUCLEOTIDE SEQUENCE [LARGE SCALE GENOMIC DNA]</scope>
    <source>
        <strain evidence="2 3">HENC-02</strain>
    </source>
</reference>
<evidence type="ECO:0000256" key="1">
    <source>
        <dbReference type="SAM" id="Phobius"/>
    </source>
</evidence>
<evidence type="ECO:0000313" key="3">
    <source>
        <dbReference type="Proteomes" id="UP000008367"/>
    </source>
</evidence>
<feature type="transmembrane region" description="Helical" evidence="1">
    <location>
        <begin position="6"/>
        <end position="31"/>
    </location>
</feature>
<accession>A0A454D117</accession>
<dbReference type="AlphaFoldDB" id="A0A454D117"/>
<organism evidence="2 3">
    <name type="scientific">Vibrio harveyi</name>
    <name type="common">Beneckea harveyi</name>
    <dbReference type="NCBI Taxonomy" id="669"/>
    <lineage>
        <taxon>Bacteria</taxon>
        <taxon>Pseudomonadati</taxon>
        <taxon>Pseudomonadota</taxon>
        <taxon>Gammaproteobacteria</taxon>
        <taxon>Vibrionales</taxon>
        <taxon>Vibrionaceae</taxon>
        <taxon>Vibrio</taxon>
    </lineage>
</organism>
<protein>
    <submittedName>
        <fullName evidence="2">Putative membrane protein</fullName>
    </submittedName>
</protein>
<proteinExistence type="predicted"/>
<keyword evidence="1" id="KW-0812">Transmembrane</keyword>
<comment type="caution">
    <text evidence="2">The sequence shown here is derived from an EMBL/GenBank/DDBJ whole genome shotgun (WGS) entry which is preliminary data.</text>
</comment>
<sequence length="49" mass="5344">MYARTINSIVFIVVQCISAGVILYAVALILVQVLPISISEAIIYISIFT</sequence>
<dbReference type="EMBL" id="AJSR01000767">
    <property type="protein sequence ID" value="EKM32363.1"/>
    <property type="molecule type" value="Genomic_DNA"/>
</dbReference>
<keyword evidence="1" id="KW-0472">Membrane</keyword>
<feature type="non-terminal residue" evidence="2">
    <location>
        <position position="49"/>
    </location>
</feature>